<evidence type="ECO:0000256" key="2">
    <source>
        <dbReference type="SAM" id="MobiDB-lite"/>
    </source>
</evidence>
<feature type="region of interest" description="Disordered" evidence="2">
    <location>
        <begin position="121"/>
        <end position="217"/>
    </location>
</feature>
<feature type="compositionally biased region" description="Polar residues" evidence="2">
    <location>
        <begin position="125"/>
        <end position="143"/>
    </location>
</feature>
<protein>
    <submittedName>
        <fullName evidence="3">Uncharacterized protein</fullName>
    </submittedName>
</protein>
<reference evidence="3 4" key="1">
    <citation type="submission" date="2015-07" db="EMBL/GenBank/DDBJ databases">
        <title>The genome of the fungus Escovopsis weberi, a specialized disease agent of ant agriculture.</title>
        <authorList>
            <person name="de Man T.J."/>
            <person name="Stajich J.E."/>
            <person name="Kubicek C.P."/>
            <person name="Chenthamara K."/>
            <person name="Atanasova L."/>
            <person name="Druzhinina I.S."/>
            <person name="Birnbaum S."/>
            <person name="Barribeau S.M."/>
            <person name="Teiling C."/>
            <person name="Suen G."/>
            <person name="Currie C."/>
            <person name="Gerardo N.M."/>
        </authorList>
    </citation>
    <scope>NUCLEOTIDE SEQUENCE [LARGE SCALE GENOMIC DNA]</scope>
</reference>
<organism evidence="3 4">
    <name type="scientific">Escovopsis weberi</name>
    <dbReference type="NCBI Taxonomy" id="150374"/>
    <lineage>
        <taxon>Eukaryota</taxon>
        <taxon>Fungi</taxon>
        <taxon>Dikarya</taxon>
        <taxon>Ascomycota</taxon>
        <taxon>Pezizomycotina</taxon>
        <taxon>Sordariomycetes</taxon>
        <taxon>Hypocreomycetidae</taxon>
        <taxon>Hypocreales</taxon>
        <taxon>Hypocreaceae</taxon>
        <taxon>Escovopsis</taxon>
    </lineage>
</organism>
<evidence type="ECO:0000313" key="4">
    <source>
        <dbReference type="Proteomes" id="UP000053831"/>
    </source>
</evidence>
<keyword evidence="1" id="KW-0175">Coiled coil</keyword>
<comment type="caution">
    <text evidence="3">The sequence shown here is derived from an EMBL/GenBank/DDBJ whole genome shotgun (WGS) entry which is preliminary data.</text>
</comment>
<feature type="compositionally biased region" description="Basic and acidic residues" evidence="2">
    <location>
        <begin position="393"/>
        <end position="404"/>
    </location>
</feature>
<evidence type="ECO:0000313" key="3">
    <source>
        <dbReference type="EMBL" id="KOS22332.1"/>
    </source>
</evidence>
<feature type="region of interest" description="Disordered" evidence="2">
    <location>
        <begin position="372"/>
        <end position="404"/>
    </location>
</feature>
<gene>
    <name evidence="3" type="ORF">ESCO_001597</name>
</gene>
<sequence length="421" mass="44870">MNHLLSGMDASASVSGAFAVAGAAPPQPSTHLIQRLSQQNILIRDAWEAERNYLEANRRRAEEVYQEERAIMEDLRDVWSHEKLELLQAMQLLRERIQRLEGENTALKAMVSQSMPSVTGVLSPLASQRGDSANGSASHSLSGSPVPANGTASSVQQGSSQKHANFNSSASVISASLPPGLDGASRRPHFASPPKQQPSPPLVMDPRTQPETSPAHDFLAAPSNEAEAPVAVIDVQEIDPKLEGISLKATAIQKPTFSQEIAKSPPVATSPEAGSHHEDDGELSESQQLGAAPSPPPEPEEYLLAAADDAPEGPLMVKNIPAQDELFWAAVNKKLEPISQGQDALPTVMQTPPAELDLSKWPDVLAVVGGGDANRTARAGDQDDDDLDDELDSSGKKASQEIDIPLKLRTTTNFGAPFGRM</sequence>
<dbReference type="AlphaFoldDB" id="A0A0M9VWR6"/>
<feature type="compositionally biased region" description="Acidic residues" evidence="2">
    <location>
        <begin position="382"/>
        <end position="392"/>
    </location>
</feature>
<name>A0A0M9VWR6_ESCWE</name>
<dbReference type="Proteomes" id="UP000053831">
    <property type="component" value="Unassembled WGS sequence"/>
</dbReference>
<dbReference type="EMBL" id="LGSR01000006">
    <property type="protein sequence ID" value="KOS22332.1"/>
    <property type="molecule type" value="Genomic_DNA"/>
</dbReference>
<evidence type="ECO:0000256" key="1">
    <source>
        <dbReference type="SAM" id="Coils"/>
    </source>
</evidence>
<feature type="compositionally biased region" description="Polar residues" evidence="2">
    <location>
        <begin position="150"/>
        <end position="174"/>
    </location>
</feature>
<keyword evidence="4" id="KW-1185">Reference proteome</keyword>
<dbReference type="OrthoDB" id="5427699at2759"/>
<feature type="region of interest" description="Disordered" evidence="2">
    <location>
        <begin position="257"/>
        <end position="310"/>
    </location>
</feature>
<feature type="coiled-coil region" evidence="1">
    <location>
        <begin position="44"/>
        <end position="110"/>
    </location>
</feature>
<proteinExistence type="predicted"/>
<accession>A0A0M9VWR6</accession>